<gene>
    <name evidence="2" type="ORF">mMyoMyo1_011963</name>
</gene>
<protein>
    <submittedName>
        <fullName evidence="2">Uncharacterized protein</fullName>
    </submittedName>
</protein>
<evidence type="ECO:0000313" key="3">
    <source>
        <dbReference type="Proteomes" id="UP000527355"/>
    </source>
</evidence>
<keyword evidence="3" id="KW-1185">Reference proteome</keyword>
<organism evidence="2 3">
    <name type="scientific">Myotis myotis</name>
    <name type="common">Greater mouse-eared bat</name>
    <name type="synonym">Vespertilio myotis</name>
    <dbReference type="NCBI Taxonomy" id="51298"/>
    <lineage>
        <taxon>Eukaryota</taxon>
        <taxon>Metazoa</taxon>
        <taxon>Chordata</taxon>
        <taxon>Craniata</taxon>
        <taxon>Vertebrata</taxon>
        <taxon>Euteleostomi</taxon>
        <taxon>Mammalia</taxon>
        <taxon>Eutheria</taxon>
        <taxon>Laurasiatheria</taxon>
        <taxon>Chiroptera</taxon>
        <taxon>Yangochiroptera</taxon>
        <taxon>Vespertilionidae</taxon>
        <taxon>Myotis</taxon>
    </lineage>
</organism>
<name>A0A7J7WW60_MYOMY</name>
<sequence>MWPGALRSRDVSDVHISVKPSSSPMRWPARMPTWPSHTLREPLKAAPSTKQFTGGSSADHLREPTQPCNLNHHHWLTQGRKKRQGARRWVSRRISPQEQQEAREPEGEIETEDHFKLKIEALELSRGLSPESPGGQDN</sequence>
<dbReference type="Proteomes" id="UP000527355">
    <property type="component" value="Unassembled WGS sequence"/>
</dbReference>
<proteinExistence type="predicted"/>
<reference evidence="2 3" key="1">
    <citation type="journal article" date="2020" name="Nature">
        <title>Six reference-quality genomes reveal evolution of bat adaptations.</title>
        <authorList>
            <person name="Jebb D."/>
            <person name="Huang Z."/>
            <person name="Pippel M."/>
            <person name="Hughes G.M."/>
            <person name="Lavrichenko K."/>
            <person name="Devanna P."/>
            <person name="Winkler S."/>
            <person name="Jermiin L.S."/>
            <person name="Skirmuntt E.C."/>
            <person name="Katzourakis A."/>
            <person name="Burkitt-Gray L."/>
            <person name="Ray D.A."/>
            <person name="Sullivan K.A.M."/>
            <person name="Roscito J.G."/>
            <person name="Kirilenko B.M."/>
            <person name="Davalos L.M."/>
            <person name="Corthals A.P."/>
            <person name="Power M.L."/>
            <person name="Jones G."/>
            <person name="Ransome R.D."/>
            <person name="Dechmann D.K.N."/>
            <person name="Locatelli A.G."/>
            <person name="Puechmaille S.J."/>
            <person name="Fedrigo O."/>
            <person name="Jarvis E.D."/>
            <person name="Hiller M."/>
            <person name="Vernes S.C."/>
            <person name="Myers E.W."/>
            <person name="Teeling E.C."/>
        </authorList>
    </citation>
    <scope>NUCLEOTIDE SEQUENCE [LARGE SCALE GENOMIC DNA]</scope>
    <source>
        <strain evidence="2">MMyoMyo1</strain>
        <tissue evidence="2">Flight muscle</tissue>
    </source>
</reference>
<dbReference type="AlphaFoldDB" id="A0A7J7WW60"/>
<feature type="compositionally biased region" description="Basic and acidic residues" evidence="1">
    <location>
        <begin position="100"/>
        <end position="114"/>
    </location>
</feature>
<comment type="caution">
    <text evidence="2">The sequence shown here is derived from an EMBL/GenBank/DDBJ whole genome shotgun (WGS) entry which is preliminary data.</text>
</comment>
<feature type="region of interest" description="Disordered" evidence="1">
    <location>
        <begin position="17"/>
        <end position="114"/>
    </location>
</feature>
<feature type="compositionally biased region" description="Basic residues" evidence="1">
    <location>
        <begin position="71"/>
        <end position="91"/>
    </location>
</feature>
<evidence type="ECO:0000256" key="1">
    <source>
        <dbReference type="SAM" id="MobiDB-lite"/>
    </source>
</evidence>
<evidence type="ECO:0000313" key="2">
    <source>
        <dbReference type="EMBL" id="KAF6341562.1"/>
    </source>
</evidence>
<accession>A0A7J7WW60</accession>
<dbReference type="EMBL" id="JABWUV010000007">
    <property type="protein sequence ID" value="KAF6341562.1"/>
    <property type="molecule type" value="Genomic_DNA"/>
</dbReference>